<evidence type="ECO:0000259" key="5">
    <source>
        <dbReference type="Pfam" id="PF00149"/>
    </source>
</evidence>
<dbReference type="InterPro" id="IPR029052">
    <property type="entry name" value="Metallo-depent_PP-like"/>
</dbReference>
<dbReference type="InterPro" id="IPR050535">
    <property type="entry name" value="DNA_Repair-Maintenance_Comp"/>
</dbReference>
<keyword evidence="4" id="KW-0255">Endonuclease</keyword>
<evidence type="ECO:0000256" key="4">
    <source>
        <dbReference type="RuleBase" id="RU363069"/>
    </source>
</evidence>
<accession>A0AA90ZZD2</accession>
<dbReference type="PANTHER" id="PTHR30337:SF0">
    <property type="entry name" value="NUCLEASE SBCCD SUBUNIT D"/>
    <property type="match status" value="1"/>
</dbReference>
<proteinExistence type="inferred from homology"/>
<dbReference type="InterPro" id="IPR004843">
    <property type="entry name" value="Calcineurin-like_PHP"/>
</dbReference>
<reference evidence="7" key="1">
    <citation type="submission" date="2019-09" db="EMBL/GenBank/DDBJ databases">
        <title>Distinct polysaccharide growth profiles of human intestinal Prevotella copri isolates.</title>
        <authorList>
            <person name="Fehlner-Peach H."/>
            <person name="Magnabosco C."/>
            <person name="Raghavan V."/>
            <person name="Scher J.U."/>
            <person name="Tett A."/>
            <person name="Cox L.M."/>
            <person name="Gottsegen C."/>
            <person name="Watters A."/>
            <person name="Wiltshire- Gordon J.D."/>
            <person name="Segata N."/>
            <person name="Bonneau R."/>
            <person name="Littman D.R."/>
        </authorList>
    </citation>
    <scope>NUCLEOTIDE SEQUENCE [LARGE SCALE GENOMIC DNA]</scope>
    <source>
        <strain evidence="7">iA624</strain>
    </source>
</reference>
<comment type="caution">
    <text evidence="6">The sequence shown here is derived from an EMBL/GenBank/DDBJ whole genome shotgun (WGS) entry which is preliminary data.</text>
</comment>
<keyword evidence="3 4" id="KW-0269">Exonuclease</keyword>
<dbReference type="PANTHER" id="PTHR30337">
    <property type="entry name" value="COMPONENT OF ATP-DEPENDENT DSDNA EXONUCLEASE"/>
    <property type="match status" value="1"/>
</dbReference>
<evidence type="ECO:0000313" key="6">
    <source>
        <dbReference type="EMBL" id="MQO08225.1"/>
    </source>
</evidence>
<dbReference type="EMBL" id="VZBP01000006">
    <property type="protein sequence ID" value="MQO08225.1"/>
    <property type="molecule type" value="Genomic_DNA"/>
</dbReference>
<protein>
    <recommendedName>
        <fullName evidence="4">Nuclease SbcCD subunit D</fullName>
    </recommendedName>
</protein>
<dbReference type="GO" id="GO:0006260">
    <property type="term" value="P:DNA replication"/>
    <property type="evidence" value="ECO:0007669"/>
    <property type="project" value="UniProtKB-KW"/>
</dbReference>
<comment type="similarity">
    <text evidence="4">Belongs to the SbcD family.</text>
</comment>
<evidence type="ECO:0000256" key="3">
    <source>
        <dbReference type="ARBA" id="ARBA00022839"/>
    </source>
</evidence>
<keyword evidence="4" id="KW-0235">DNA replication</keyword>
<keyword evidence="1 4" id="KW-0540">Nuclease</keyword>
<keyword evidence="4" id="KW-0233">DNA recombination</keyword>
<dbReference type="SUPFAM" id="SSF56300">
    <property type="entry name" value="Metallo-dependent phosphatases"/>
    <property type="match status" value="1"/>
</dbReference>
<evidence type="ECO:0000256" key="1">
    <source>
        <dbReference type="ARBA" id="ARBA00022722"/>
    </source>
</evidence>
<organism evidence="6 7">
    <name type="scientific">Segatella copri</name>
    <dbReference type="NCBI Taxonomy" id="165179"/>
    <lineage>
        <taxon>Bacteria</taxon>
        <taxon>Pseudomonadati</taxon>
        <taxon>Bacteroidota</taxon>
        <taxon>Bacteroidia</taxon>
        <taxon>Bacteroidales</taxon>
        <taxon>Prevotellaceae</taxon>
        <taxon>Segatella</taxon>
    </lineage>
</organism>
<dbReference type="GO" id="GO:0008408">
    <property type="term" value="F:3'-5' exonuclease activity"/>
    <property type="evidence" value="ECO:0007669"/>
    <property type="project" value="InterPro"/>
</dbReference>
<dbReference type="GO" id="GO:0006310">
    <property type="term" value="P:DNA recombination"/>
    <property type="evidence" value="ECO:0007669"/>
    <property type="project" value="UniProtKB-KW"/>
</dbReference>
<dbReference type="InterPro" id="IPR041796">
    <property type="entry name" value="Mre11_N"/>
</dbReference>
<dbReference type="GO" id="GO:0004519">
    <property type="term" value="F:endonuclease activity"/>
    <property type="evidence" value="ECO:0007669"/>
    <property type="project" value="UniProtKB-KW"/>
</dbReference>
<name>A0AA90ZZD2_9BACT</name>
<keyword evidence="2 4" id="KW-0378">Hydrolase</keyword>
<feature type="domain" description="Calcineurin-like phosphoesterase" evidence="5">
    <location>
        <begin position="3"/>
        <end position="258"/>
    </location>
</feature>
<gene>
    <name evidence="4" type="primary">sbcD</name>
    <name evidence="6" type="ORF">F7D57_00515</name>
</gene>
<dbReference type="Proteomes" id="UP000405805">
    <property type="component" value="Unassembled WGS sequence"/>
</dbReference>
<comment type="subunit">
    <text evidence="4">Heterodimer of SbcC and SbcD.</text>
</comment>
<dbReference type="InterPro" id="IPR004593">
    <property type="entry name" value="SbcD"/>
</dbReference>
<dbReference type="AlphaFoldDB" id="A0AA90ZZD2"/>
<evidence type="ECO:0000313" key="7">
    <source>
        <dbReference type="Proteomes" id="UP000405805"/>
    </source>
</evidence>
<dbReference type="Gene3D" id="3.60.21.10">
    <property type="match status" value="1"/>
</dbReference>
<dbReference type="NCBIfam" id="TIGR00619">
    <property type="entry name" value="sbcd"/>
    <property type="match status" value="1"/>
</dbReference>
<dbReference type="CDD" id="cd00840">
    <property type="entry name" value="MPP_Mre11_N"/>
    <property type="match status" value="1"/>
</dbReference>
<sequence length="462" mass="53002">MSMKILATSDWHLGNLFHGNDRLPEHKHFLKWLLEQIAEQKPDALLIAGDIFDNGNPSAAAQTVYYEFLADATQLCPNMQVIITAGNHDSANRLEAPRPLLTRYHVEIRGNVRKIWQQGENVRKIRQQGESEDEGNGKETDDKTGGHWIYYFDDLIIPVTNEEGEEVIILAVPFLRSDVVQNASYSQGVNDFLKELTAEARKKYPGRKCIMMAHMYAKGSDIAKKDASEKIIIGGQEEVDLEGWNDHPDYMTCGHIHKRQHIWNTDWARYTGSILPMSFAEKDYTHGIDLITIGCDEEGKKENEMDDEGKKTGKSKEWKVDFLEYKPQHSLRILPEDEEELTFKKWQKLINSELSERIDGELSDHFDYVMLKVKQEKLSSDDIKELEKLVNEKDAVLCKIQRIIPQLDLSTIQGSQHITSIEDIINRPPLDTLKEAFAIRHNAPMNERQEKMLSDLLTTSSL</sequence>
<evidence type="ECO:0000256" key="2">
    <source>
        <dbReference type="ARBA" id="ARBA00022801"/>
    </source>
</evidence>
<comment type="function">
    <text evidence="4">SbcCD cleaves DNA hairpin structures. These structures can inhibit DNA replication and are intermediates in certain DNA recombination reactions. The complex acts as a 3'-&gt;5' double strand exonuclease that can open hairpins. It also has a 5' single-strand endonuclease activity.</text>
</comment>
<dbReference type="Pfam" id="PF00149">
    <property type="entry name" value="Metallophos"/>
    <property type="match status" value="1"/>
</dbReference>